<accession>A0A7W9TQY5</accession>
<dbReference type="Gene3D" id="3.30.750.70">
    <property type="entry name" value="4-hydroxybutyrate coenzyme like domains"/>
    <property type="match status" value="1"/>
</dbReference>
<evidence type="ECO:0000313" key="6">
    <source>
        <dbReference type="Proteomes" id="UP000541136"/>
    </source>
</evidence>
<evidence type="ECO:0000259" key="3">
    <source>
        <dbReference type="Pfam" id="PF02550"/>
    </source>
</evidence>
<dbReference type="InterPro" id="IPR046433">
    <property type="entry name" value="ActCoA_hydro"/>
</dbReference>
<dbReference type="PANTHER" id="PTHR21432:SF20">
    <property type="entry name" value="ACETYL-COA HYDROLASE"/>
    <property type="match status" value="1"/>
</dbReference>
<comment type="similarity">
    <text evidence="1">Belongs to the acetyl-CoA hydrolase/transferase family.</text>
</comment>
<dbReference type="Gene3D" id="3.40.1080.10">
    <property type="entry name" value="Glutaconate Coenzyme A-transferase"/>
    <property type="match status" value="1"/>
</dbReference>
<organism evidence="5 6">
    <name type="scientific">Castellaniella defragrans</name>
    <name type="common">Alcaligenes defragrans</name>
    <dbReference type="NCBI Taxonomy" id="75697"/>
    <lineage>
        <taxon>Bacteria</taxon>
        <taxon>Pseudomonadati</taxon>
        <taxon>Pseudomonadota</taxon>
        <taxon>Betaproteobacteria</taxon>
        <taxon>Burkholderiales</taxon>
        <taxon>Alcaligenaceae</taxon>
        <taxon>Castellaniella</taxon>
    </lineage>
</organism>
<dbReference type="InterPro" id="IPR037171">
    <property type="entry name" value="NagB/RpiA_transferase-like"/>
</dbReference>
<dbReference type="InterPro" id="IPR026888">
    <property type="entry name" value="AcetylCoA_hyd_C"/>
</dbReference>
<keyword evidence="2" id="KW-0808">Transferase</keyword>
<evidence type="ECO:0000313" key="5">
    <source>
        <dbReference type="EMBL" id="MBB6085230.1"/>
    </source>
</evidence>
<keyword evidence="5" id="KW-0378">Hydrolase</keyword>
<dbReference type="PANTHER" id="PTHR21432">
    <property type="entry name" value="ACETYL-COA HYDROLASE-RELATED"/>
    <property type="match status" value="1"/>
</dbReference>
<dbReference type="GO" id="GO:0016787">
    <property type="term" value="F:hydrolase activity"/>
    <property type="evidence" value="ECO:0007669"/>
    <property type="project" value="UniProtKB-KW"/>
</dbReference>
<dbReference type="GO" id="GO:0008775">
    <property type="term" value="F:acetate CoA-transferase activity"/>
    <property type="evidence" value="ECO:0007669"/>
    <property type="project" value="InterPro"/>
</dbReference>
<evidence type="ECO:0000259" key="4">
    <source>
        <dbReference type="Pfam" id="PF13336"/>
    </source>
</evidence>
<feature type="domain" description="Acetyl-CoA hydrolase/transferase N-terminal" evidence="3">
    <location>
        <begin position="104"/>
        <end position="174"/>
    </location>
</feature>
<dbReference type="Pfam" id="PF13336">
    <property type="entry name" value="AcetylCoA_hyd_C"/>
    <property type="match status" value="1"/>
</dbReference>
<comment type="caution">
    <text evidence="5">The sequence shown here is derived from an EMBL/GenBank/DDBJ whole genome shotgun (WGS) entry which is preliminary data.</text>
</comment>
<dbReference type="Proteomes" id="UP000541136">
    <property type="component" value="Unassembled WGS sequence"/>
</dbReference>
<gene>
    <name evidence="5" type="ORF">HNR28_003287</name>
</gene>
<reference evidence="5 6" key="1">
    <citation type="submission" date="2020-08" db="EMBL/GenBank/DDBJ databases">
        <title>Genomic Encyclopedia of Type Strains, Phase IV (KMG-IV): sequencing the most valuable type-strain genomes for metagenomic binning, comparative biology and taxonomic classification.</title>
        <authorList>
            <person name="Goeker M."/>
        </authorList>
    </citation>
    <scope>NUCLEOTIDE SEQUENCE [LARGE SCALE GENOMIC DNA]</scope>
    <source>
        <strain evidence="5 6">DSM 12141</strain>
    </source>
</reference>
<dbReference type="GO" id="GO:0006083">
    <property type="term" value="P:acetate metabolic process"/>
    <property type="evidence" value="ECO:0007669"/>
    <property type="project" value="InterPro"/>
</dbReference>
<dbReference type="RefSeq" id="WP_043683964.1">
    <property type="nucleotide sequence ID" value="NZ_JACHIB010000022.1"/>
</dbReference>
<dbReference type="InterPro" id="IPR003702">
    <property type="entry name" value="ActCoA_hydro_N"/>
</dbReference>
<dbReference type="Pfam" id="PF02550">
    <property type="entry name" value="AcetylCoA_hydro"/>
    <property type="match status" value="1"/>
</dbReference>
<feature type="domain" description="Acetyl-CoA hydrolase/transferase C-terminal" evidence="4">
    <location>
        <begin position="260"/>
        <end position="412"/>
    </location>
</feature>
<sequence length="420" mass="44579">MIGSPPRRSAEAIVDTLEPGMTVFLAGMTGESLVLRDALRARPEKAADVRFVGVFFPGINDGAYVGLHPRARQRAYFMSPAFRPGFQDERVELLPTDYLGAWRDLSSLEIDLAVVQASEPDPAGRSSLGICHDFAPAAWSRAKRRVAHINPAMPRTHGAAHVRLDECDAVIEAPADLLTYPAEPASASYASLAGHIAGLVRDGDTIQLGIGRMVTGVLDALRGHRGLRLHAGMATQAVVPLIDGRVIEGRAAVTLGVALGDRDYYRRAALDDTFLFAPVDETHDPRRIAAIDNFVAINAALEVDLFGQVNCDTLGRQLVAGVGGMPAFAAGARLSRGGRAVFALLSTAAAGARSRIVSRLSGGALVGAPRHVADLIVTEHGVADLRGASIPQRAQRLMAIAAPQHRALLEAQWKTLCASL</sequence>
<dbReference type="AlphaFoldDB" id="A0A7W9TQY5"/>
<evidence type="ECO:0000256" key="2">
    <source>
        <dbReference type="ARBA" id="ARBA00022679"/>
    </source>
</evidence>
<dbReference type="InterPro" id="IPR038460">
    <property type="entry name" value="AcetylCoA_hyd_C_sf"/>
</dbReference>
<dbReference type="EMBL" id="JACHIB010000022">
    <property type="protein sequence ID" value="MBB6085230.1"/>
    <property type="molecule type" value="Genomic_DNA"/>
</dbReference>
<dbReference type="SUPFAM" id="SSF100950">
    <property type="entry name" value="NagB/RpiA/CoA transferase-like"/>
    <property type="match status" value="2"/>
</dbReference>
<dbReference type="Gene3D" id="3.40.1080.20">
    <property type="entry name" value="Acetyl-CoA hydrolase/transferase C-terminal domain"/>
    <property type="match status" value="1"/>
</dbReference>
<proteinExistence type="inferred from homology"/>
<protein>
    <submittedName>
        <fullName evidence="5">Acyl-CoA hydrolase</fullName>
    </submittedName>
</protein>
<name>A0A7W9TQY5_CASDE</name>
<evidence type="ECO:0000256" key="1">
    <source>
        <dbReference type="ARBA" id="ARBA00009632"/>
    </source>
</evidence>